<feature type="region of interest" description="Disordered" evidence="8">
    <location>
        <begin position="2170"/>
        <end position="2338"/>
    </location>
</feature>
<feature type="compositionally biased region" description="Basic and acidic residues" evidence="8">
    <location>
        <begin position="278"/>
        <end position="290"/>
    </location>
</feature>
<feature type="compositionally biased region" description="Basic and acidic residues" evidence="8">
    <location>
        <begin position="145"/>
        <end position="155"/>
    </location>
</feature>
<feature type="region of interest" description="Disordered" evidence="8">
    <location>
        <begin position="217"/>
        <end position="348"/>
    </location>
</feature>
<feature type="compositionally biased region" description="Polar residues" evidence="8">
    <location>
        <begin position="1523"/>
        <end position="1554"/>
    </location>
</feature>
<keyword evidence="5 7" id="KW-0175">Coiled coil</keyword>
<feature type="region of interest" description="Disordered" evidence="8">
    <location>
        <begin position="1262"/>
        <end position="1404"/>
    </location>
</feature>
<feature type="compositionally biased region" description="Polar residues" evidence="8">
    <location>
        <begin position="1324"/>
        <end position="1352"/>
    </location>
</feature>
<evidence type="ECO:0000256" key="8">
    <source>
        <dbReference type="SAM" id="MobiDB-lite"/>
    </source>
</evidence>
<evidence type="ECO:0000256" key="6">
    <source>
        <dbReference type="ARBA" id="ARBA00023212"/>
    </source>
</evidence>
<evidence type="ECO:0000313" key="11">
    <source>
        <dbReference type="Proteomes" id="UP000265120"/>
    </source>
</evidence>
<evidence type="ECO:0000256" key="3">
    <source>
        <dbReference type="ARBA" id="ARBA00022490"/>
    </source>
</evidence>
<dbReference type="GeneTree" id="ENSGT00940000157052"/>
<feature type="region of interest" description="Disordered" evidence="8">
    <location>
        <begin position="1"/>
        <end position="27"/>
    </location>
</feature>
<evidence type="ECO:0000313" key="10">
    <source>
        <dbReference type="Ensembl" id="ENSCSEP00000018451.1"/>
    </source>
</evidence>
<feature type="coiled-coil region" evidence="7">
    <location>
        <begin position="2866"/>
        <end position="3013"/>
    </location>
</feature>
<feature type="region of interest" description="Disordered" evidence="8">
    <location>
        <begin position="460"/>
        <end position="498"/>
    </location>
</feature>
<sequence>MESEVAATTSPDKCTDVKVDVDEQEDTNTNRQLVSGTKLDILKEEHVDLNPPMEEMDKTDRVIEKGRDTETEKDLSLFISTGCTVIPNSGADTEEEMVEGSNLHLDNNDAKTDLWSVAVTGTGEDAEENQSKSKSDKQVLSPSEKQARPEKEVKKKEKKKQRKKKKAEEKTVESEHAEKLTSQSENDLQAELFINAGADTESKANKHLVSEAVICEGQPDNGFDFKQQLSPKGRPSSSPPLSSHSGWDQLTDCSPAPHPAPSQRPHQSDNHIPVDTNHSSEKMPQRKPCETGDVSDSQNTPTTHVQTAVINPLASADRGSDPQTQESTVTTDASVLTQEKLSPLTDSQSCVGESCAESAFEEALVVVAPLPLTTTTVPEVIESSEAEGESTGCNSQEPGTNVAVTECAGSEDEEDLELIEKCLDSAERERAGVLDTPPQLPLICSEEKCSIVLTAKEGQTVSEESCSEMPQSSTEAEIKGESEDNHGADPGSSPAEGGDIEKELLLLEAYINTSLVLITGPDCQAQSAEDVEGAEKGGGIEVMEEKAGLAEEHNLFCLPAACASGALSAETELYPPTDVAESQLKSTTWAEPIATVRESICTEQDRLPNLCQEQRGAAILPLPPHFQLSSDNINAGVRADLNHNLFSEEVLPVGQGCEESSITHREVNNNSVFQSIIKPEPLTSLQQNQVEQKTIDNQQVRPESNTAETRQTETAGEAEAHSDSAVSAVVVNVCGSSVSNNRVHFKDTVEEEDSSTPDLGSMSVTGMDCASLPPLTVHESLYHPVVEASYNFPNFLILKKPELSINSTPILDNEARSTEYSLEAQKDSQVDKREVETPKTTENITKDQSGNNVLVESAEDFPKIADVCGKQLPCPTQKTNIIECSEESLQTGGGDFSDVDQVLTEHVPTNLVNTSDTQATDTDKPDEQSLLSDATEIPEEKEAKRLPDSSNSVLVANNKTCTPLSAVYSEFPTRINETDISEPETLSSTLTTSLQSQPADPSYGLPTDVEQTLPGGSLPSDPPKADEEAVSSVHSADQTKDEAVTPEVTASDLSLPVIEPCASKPTCVFQPPGPMLSHLELITDCDICLPEVTVKLSAGSDGIEVSGESVDNESMGMTKPKSEADVSLVVDETCAEQECRIYNLKANVELEQSPPVQPQGLVDTKTEPESVVVAPPICDSSVRDDAIKRGLLISSDLPIKKGCDEIKEETKKKHSKEEETLEMLEKERNDKEKTMENLKANVLSSTLQTEPLLQPINEVDKEEAGGTGDMQPPDNYKVEHCEPLNDIMDNGEGKSGIASGSGTDVCSRSPERPPGSLEDMPDAQSKSEPQTGSDVTLHQTPTVTVECNSAKNTAPDLEAIPGHSPDPNSFAQQKEEQSQCQEPRHPTVDLSEESNIQNTQDSQIQELVPRMKEVTEKVSGGGLCQTEVIVSLTPDDSKDKKVGVSHEERDKEEEEPEKEADGVTVTSQTNNDVDDIMTTTTTLTVDAGSVPECESAADVVVKSQQESNLSTTCQDQHIGKPENANTAASVESSSQQHDTSPLQISHSSKVSTKATPCENHAEETNTKILSAPPKPVQPTGTLEKDLITSVTGISNSGGNEQCDIKVSESQPAELKSSHGEQTPIKGTDVEEFTREDETNFDKEKARSQRNEQSEIEAINEAAEKHRDVNQRLSAEDRDRGSVKAPDHWGTGESPSSTRSAVCHSGGNTASFNAESLCLQDSSSAAPPIPTTGEKSLNQASPSKPGDDAVTNITNAAPEVEGESLNEAATCVSVSESPHAEKPAQQPEANWIQALKEAAASSQTDQQVITEETIRALPSLESPQLQFLTPSEDQAAPKRQEEVPTPEVTTTIPPINVLKKPVDLPQPLRKCVDLPEPRQQTVPPQGTKEEPTKKKERSVDIQEPEGEAVKVGISKILEDEKGTKKFQEQSINELPGDLVEKPVEIQPEEPFIQPSEEIVETEADQDPAEEQPDSSALLADPSQGGEVSPTFPPPPPPENLLLPATPPHLHSSTEPPPPTPTPPERLVSEGLLTPPASPLFPPPPPLPDHTSPPATPAHQCEDPCPASVPHLSALRSSDSEGAFETPESTTPVKAAPPTDLQIQQQASDDKDTVGTGTSITDPVQEVTSADLPFTPTSTFDENKPIAASGSYNFDLLSSDSASHTLTRSLSFQGAEVDSSGQTDQSAIGFRPHSESFSVGTESAPGTLHRPRKVRPGSLKKKPLLRQQSNPESPQPDSSSSTPELKKRGKSRTASPLLVQEEAEVGSATSSPGGTLLKTRKGHIETPPPLLEETSQTSEDKSPVIPVLPLCHEETPLPDSASVKEESPIPPGASYKWDPDNFENINPFSTGGSKIANSPVLGRKDPLCVSAVVSECPPVPIEKPPQPCPTASPPAHEPVTGPEEQPILPKKQPVRLEFDYSEESGEHQASTPPKKVGKKSGAKMPLRKPKLGLKKAPPAQTEQLNNDSPATHNGNEDEIVVPKASYNFEPDKWDDPNFNPFSSKKGISNSPTMSRQSYNFDPNNGDDSIDLFKSSNKMSNSPPKASATFEISSNDNDNENDNDKIGDLEDQNQNKPAKKKKTPIKSNTFRVKRSPKKSPLSDLAQDPTQADEPSVLQSQDDHATDEEKLASSTNHKWAARHDMDNDLDSDRPSAFVNEDSLPHQNIEPDYEIEYMEKIGPSGNPPAVKKPSLYLKLDSVTDSLTNNTGARGSEPSSPCTGSFEEMEAQITAGMKTPVLSSRPGPEGSSGDQSRKKEAKSLSRTESTEREEKSSGQGAMEAPAPVLAIPLLDRLSDCEDPLQYLEPDLAETNPTAFAQKLQHQDPPPQIETSVSKNTLYTKTSTSYIEGESPHLPQDLDHSLGIAREEIVTKEKEVLEWQKKYENSRQEVMEMRRIVAEYEKTISQMIEDDQKEKSLSHHTIQQLIIEKDQALADLNSVERSMADLFRRYEKMKDMLDGFRKNEELLKKNAQEYLSRVRKEEQRYQALKIHAEEKLDKANAEIAQVRFKARQEQAAFQASLRREQMKVDSLERTLEQKVSSTVVLVESSVLNNITLYNIK</sequence>
<feature type="compositionally biased region" description="Polar residues" evidence="8">
    <location>
        <begin position="2497"/>
        <end position="2524"/>
    </location>
</feature>
<feature type="region of interest" description="Disordered" evidence="8">
    <location>
        <begin position="1498"/>
        <end position="1788"/>
    </location>
</feature>
<dbReference type="GO" id="GO:0021987">
    <property type="term" value="P:cerebral cortex development"/>
    <property type="evidence" value="ECO:0007669"/>
    <property type="project" value="TreeGrafter"/>
</dbReference>
<feature type="compositionally biased region" description="Basic and acidic residues" evidence="8">
    <location>
        <begin position="1627"/>
        <end position="1652"/>
    </location>
</feature>
<feature type="compositionally biased region" description="Polar residues" evidence="8">
    <location>
        <begin position="2113"/>
        <end position="2126"/>
    </location>
</feature>
<feature type="compositionally biased region" description="Low complexity" evidence="8">
    <location>
        <begin position="1998"/>
        <end position="2012"/>
    </location>
</feature>
<feature type="region of interest" description="Disordered" evidence="8">
    <location>
        <begin position="2376"/>
        <end position="2666"/>
    </location>
</feature>
<dbReference type="Gene3D" id="1.20.5.1700">
    <property type="match status" value="1"/>
</dbReference>
<feature type="compositionally biased region" description="Basic residues" evidence="8">
    <location>
        <begin position="156"/>
        <end position="165"/>
    </location>
</feature>
<evidence type="ECO:0000256" key="5">
    <source>
        <dbReference type="ARBA" id="ARBA00023054"/>
    </source>
</evidence>
<feature type="compositionally biased region" description="Polar residues" evidence="8">
    <location>
        <begin position="1"/>
        <end position="12"/>
    </location>
</feature>
<dbReference type="InterPro" id="IPR039915">
    <property type="entry name" value="TACC"/>
</dbReference>
<evidence type="ECO:0000259" key="9">
    <source>
        <dbReference type="Pfam" id="PF05010"/>
    </source>
</evidence>
<feature type="compositionally biased region" description="Basic residues" evidence="8">
    <location>
        <begin position="2433"/>
        <end position="2451"/>
    </location>
</feature>
<feature type="compositionally biased region" description="Polar residues" evidence="8">
    <location>
        <begin position="460"/>
        <end position="475"/>
    </location>
</feature>
<dbReference type="Pfam" id="PF05010">
    <property type="entry name" value="TACC_C"/>
    <property type="match status" value="1"/>
</dbReference>
<feature type="compositionally biased region" description="Low complexity" evidence="8">
    <location>
        <begin position="230"/>
        <end position="245"/>
    </location>
</feature>
<feature type="compositionally biased region" description="Basic and acidic residues" evidence="8">
    <location>
        <begin position="1886"/>
        <end position="1899"/>
    </location>
</feature>
<dbReference type="OMA" id="PIICEAS"/>
<keyword evidence="11" id="KW-1185">Reference proteome</keyword>
<feature type="compositionally biased region" description="Acidic residues" evidence="8">
    <location>
        <begin position="1956"/>
        <end position="1971"/>
    </location>
</feature>
<feature type="region of interest" description="Disordered" evidence="8">
    <location>
        <begin position="1416"/>
        <end position="1476"/>
    </location>
</feature>
<feature type="compositionally biased region" description="Basic residues" evidence="8">
    <location>
        <begin position="2207"/>
        <end position="2222"/>
    </location>
</feature>
<dbReference type="PANTHER" id="PTHR13924:SF11">
    <property type="entry name" value="TRANSFORMING ACIDIC COILED-COIL-CONTAINING PROTEIN 2"/>
    <property type="match status" value="1"/>
</dbReference>
<feature type="compositionally biased region" description="Basic and acidic residues" evidence="8">
    <location>
        <begin position="2637"/>
        <end position="2649"/>
    </location>
</feature>
<feature type="region of interest" description="Disordered" evidence="8">
    <location>
        <begin position="1105"/>
        <end position="1124"/>
    </location>
</feature>
<feature type="compositionally biased region" description="Polar residues" evidence="8">
    <location>
        <begin position="321"/>
        <end position="348"/>
    </location>
</feature>
<accession>A0A3P8VYM7</accession>
<feature type="compositionally biased region" description="Pro residues" evidence="8">
    <location>
        <begin position="2376"/>
        <end position="2394"/>
    </location>
</feature>
<feature type="compositionally biased region" description="Polar residues" evidence="8">
    <location>
        <begin position="1393"/>
        <end position="1404"/>
    </location>
</feature>
<evidence type="ECO:0000256" key="7">
    <source>
        <dbReference type="SAM" id="Coils"/>
    </source>
</evidence>
<dbReference type="GO" id="GO:0005737">
    <property type="term" value="C:cytoplasm"/>
    <property type="evidence" value="ECO:0007669"/>
    <property type="project" value="TreeGrafter"/>
</dbReference>
<feature type="compositionally biased region" description="Polar residues" evidence="8">
    <location>
        <begin position="1692"/>
        <end position="1724"/>
    </location>
</feature>
<feature type="compositionally biased region" description="Basic and acidic residues" evidence="8">
    <location>
        <begin position="2749"/>
        <end position="2770"/>
    </location>
</feature>
<name>A0A3P8VYM7_CYNSE</name>
<feature type="compositionally biased region" description="Basic and acidic residues" evidence="8">
    <location>
        <begin position="1373"/>
        <end position="1387"/>
    </location>
</feature>
<feature type="compositionally biased region" description="Polar residues" evidence="8">
    <location>
        <begin position="294"/>
        <end position="309"/>
    </location>
</feature>
<feature type="region of interest" description="Disordered" evidence="8">
    <location>
        <begin position="978"/>
        <end position="1047"/>
    </location>
</feature>
<feature type="compositionally biased region" description="Pro residues" evidence="8">
    <location>
        <begin position="2013"/>
        <end position="2022"/>
    </location>
</feature>
<dbReference type="PANTHER" id="PTHR13924">
    <property type="entry name" value="TRANSFORMING ACIDIC COILED-COIL CONTAINING PROTEIN 1/2"/>
    <property type="match status" value="1"/>
</dbReference>
<evidence type="ECO:0000256" key="1">
    <source>
        <dbReference type="ARBA" id="ARBA00004245"/>
    </source>
</evidence>
<feature type="compositionally biased region" description="Low complexity" evidence="8">
    <location>
        <begin position="2531"/>
        <end position="2544"/>
    </location>
</feature>
<feature type="compositionally biased region" description="Basic and acidic residues" evidence="8">
    <location>
        <begin position="1435"/>
        <end position="1449"/>
    </location>
</feature>
<feature type="compositionally biased region" description="Polar residues" evidence="8">
    <location>
        <begin position="910"/>
        <end position="920"/>
    </location>
</feature>
<feature type="compositionally biased region" description="Polar residues" evidence="8">
    <location>
        <begin position="1732"/>
        <end position="1741"/>
    </location>
</feature>
<feature type="compositionally biased region" description="Basic and acidic residues" evidence="8">
    <location>
        <begin position="166"/>
        <end position="179"/>
    </location>
</feature>
<protein>
    <submittedName>
        <fullName evidence="10">Titin homolog</fullName>
    </submittedName>
</protein>
<feature type="compositionally biased region" description="Low complexity" evidence="8">
    <location>
        <begin position="985"/>
        <end position="997"/>
    </location>
</feature>
<feature type="compositionally biased region" description="Basic and acidic residues" evidence="8">
    <location>
        <begin position="1661"/>
        <end position="1686"/>
    </location>
</feature>
<dbReference type="Proteomes" id="UP000265120">
    <property type="component" value="Chromosome 12"/>
</dbReference>
<keyword evidence="3" id="KW-0963">Cytoplasm</keyword>
<feature type="compositionally biased region" description="Polar residues" evidence="8">
    <location>
        <begin position="1502"/>
        <end position="1515"/>
    </location>
</feature>
<feature type="coiled-coil region" evidence="7">
    <location>
        <begin position="1207"/>
        <end position="1241"/>
    </location>
</feature>
<comment type="similarity">
    <text evidence="2">Belongs to the TACC family.</text>
</comment>
<feature type="compositionally biased region" description="Basic and acidic residues" evidence="8">
    <location>
        <begin position="476"/>
        <end position="487"/>
    </location>
</feature>
<feature type="compositionally biased region" description="Basic and acidic residues" evidence="8">
    <location>
        <begin position="1915"/>
        <end position="1926"/>
    </location>
</feature>
<feature type="compositionally biased region" description="Basic and acidic residues" evidence="8">
    <location>
        <begin position="2617"/>
        <end position="2627"/>
    </location>
</feature>
<organism evidence="10 11">
    <name type="scientific">Cynoglossus semilaevis</name>
    <name type="common">Tongue sole</name>
    <dbReference type="NCBI Taxonomy" id="244447"/>
    <lineage>
        <taxon>Eukaryota</taxon>
        <taxon>Metazoa</taxon>
        <taxon>Chordata</taxon>
        <taxon>Craniata</taxon>
        <taxon>Vertebrata</taxon>
        <taxon>Euteleostomi</taxon>
        <taxon>Actinopterygii</taxon>
        <taxon>Neopterygii</taxon>
        <taxon>Teleostei</taxon>
        <taxon>Neoteleostei</taxon>
        <taxon>Acanthomorphata</taxon>
        <taxon>Carangaria</taxon>
        <taxon>Pleuronectiformes</taxon>
        <taxon>Pleuronectoidei</taxon>
        <taxon>Cynoglossidae</taxon>
        <taxon>Cynoglossinae</taxon>
        <taxon>Cynoglossus</taxon>
    </lineage>
</organism>
<feature type="domain" description="Transforming acidic coiled-coil-containing protein C-terminal" evidence="9">
    <location>
        <begin position="2853"/>
        <end position="3037"/>
    </location>
</feature>
<feature type="region of interest" description="Disordered" evidence="8">
    <location>
        <begin position="1826"/>
        <end position="2142"/>
    </location>
</feature>
<feature type="compositionally biased region" description="Pro residues" evidence="8">
    <location>
        <begin position="2034"/>
        <end position="2046"/>
    </location>
</feature>
<reference evidence="10" key="3">
    <citation type="submission" date="2025-09" db="UniProtKB">
        <authorList>
            <consortium name="Ensembl"/>
        </authorList>
    </citation>
    <scope>IDENTIFICATION</scope>
</reference>
<dbReference type="InterPro" id="IPR007707">
    <property type="entry name" value="TACC_C"/>
</dbReference>
<feature type="compositionally biased region" description="Polar residues" evidence="8">
    <location>
        <begin position="2700"/>
        <end position="2717"/>
    </location>
</feature>
<feature type="region of interest" description="Disordered" evidence="8">
    <location>
        <begin position="908"/>
        <end position="950"/>
    </location>
</feature>
<feature type="compositionally biased region" description="Polar residues" evidence="8">
    <location>
        <begin position="2224"/>
        <end position="2241"/>
    </location>
</feature>
<feature type="region of interest" description="Disordered" evidence="8">
    <location>
        <begin position="87"/>
        <end position="187"/>
    </location>
</feature>
<dbReference type="GO" id="GO:0007052">
    <property type="term" value="P:mitotic spindle organization"/>
    <property type="evidence" value="ECO:0007669"/>
    <property type="project" value="InterPro"/>
</dbReference>
<keyword evidence="6" id="KW-0206">Cytoskeleton</keyword>
<feature type="compositionally biased region" description="Basic and acidic residues" evidence="8">
    <location>
        <begin position="938"/>
        <end position="947"/>
    </location>
</feature>
<dbReference type="Ensembl" id="ENSCSET00000018682.1">
    <property type="protein sequence ID" value="ENSCSEP00000018451.1"/>
    <property type="gene ID" value="ENSCSEG00000011744.1"/>
</dbReference>
<feature type="compositionally biased region" description="Polar residues" evidence="8">
    <location>
        <begin position="2458"/>
        <end position="2471"/>
    </location>
</feature>
<reference evidence="10" key="2">
    <citation type="submission" date="2025-08" db="UniProtKB">
        <authorList>
            <consortium name="Ensembl"/>
        </authorList>
    </citation>
    <scope>IDENTIFICATION</scope>
</reference>
<comment type="subcellular location">
    <subcellularLocation>
        <location evidence="1">Cytoplasm</location>
        <location evidence="1">Cytoskeleton</location>
    </subcellularLocation>
</comment>
<dbReference type="GO" id="GO:0007097">
    <property type="term" value="P:nuclear migration"/>
    <property type="evidence" value="ECO:0007669"/>
    <property type="project" value="TreeGrafter"/>
</dbReference>
<feature type="region of interest" description="Disordered" evidence="8">
    <location>
        <begin position="688"/>
        <end position="722"/>
    </location>
</feature>
<feature type="compositionally biased region" description="Low complexity" evidence="8">
    <location>
        <begin position="1842"/>
        <end position="1854"/>
    </location>
</feature>
<evidence type="ECO:0000256" key="2">
    <source>
        <dbReference type="ARBA" id="ARBA00009423"/>
    </source>
</evidence>
<keyword evidence="4" id="KW-0597">Phosphoprotein</keyword>
<feature type="compositionally biased region" description="Polar residues" evidence="8">
    <location>
        <begin position="688"/>
        <end position="714"/>
    </location>
</feature>
<reference evidence="10 11" key="1">
    <citation type="journal article" date="2014" name="Nat. Genet.">
        <title>Whole-genome sequence of a flatfish provides insights into ZW sex chromosome evolution and adaptation to a benthic lifestyle.</title>
        <authorList>
            <person name="Chen S."/>
            <person name="Zhang G."/>
            <person name="Shao C."/>
            <person name="Huang Q."/>
            <person name="Liu G."/>
            <person name="Zhang P."/>
            <person name="Song W."/>
            <person name="An N."/>
            <person name="Chalopin D."/>
            <person name="Volff J.N."/>
            <person name="Hong Y."/>
            <person name="Li Q."/>
            <person name="Sha Z."/>
            <person name="Zhou H."/>
            <person name="Xie M."/>
            <person name="Yu Q."/>
            <person name="Liu Y."/>
            <person name="Xiang H."/>
            <person name="Wang N."/>
            <person name="Wu K."/>
            <person name="Yang C."/>
            <person name="Zhou Q."/>
            <person name="Liao X."/>
            <person name="Yang L."/>
            <person name="Hu Q."/>
            <person name="Zhang J."/>
            <person name="Meng L."/>
            <person name="Jin L."/>
            <person name="Tian Y."/>
            <person name="Lian J."/>
            <person name="Yang J."/>
            <person name="Miao G."/>
            <person name="Liu S."/>
            <person name="Liang Z."/>
            <person name="Yan F."/>
            <person name="Li Y."/>
            <person name="Sun B."/>
            <person name="Zhang H."/>
            <person name="Zhang J."/>
            <person name="Zhu Y."/>
            <person name="Du M."/>
            <person name="Zhao Y."/>
            <person name="Schartl M."/>
            <person name="Tang Q."/>
            <person name="Wang J."/>
        </authorList>
    </citation>
    <scope>NUCLEOTIDE SEQUENCE</scope>
</reference>
<dbReference type="GO" id="GO:0005856">
    <property type="term" value="C:cytoskeleton"/>
    <property type="evidence" value="ECO:0007669"/>
    <property type="project" value="UniProtKB-SubCell"/>
</dbReference>
<feature type="region of interest" description="Disordered" evidence="8">
    <location>
        <begin position="2700"/>
        <end position="2781"/>
    </location>
</feature>
<proteinExistence type="inferred from homology"/>
<evidence type="ECO:0000256" key="4">
    <source>
        <dbReference type="ARBA" id="ARBA00022553"/>
    </source>
</evidence>
<feature type="compositionally biased region" description="Polar residues" evidence="8">
    <location>
        <begin position="1588"/>
        <end position="1599"/>
    </location>
</feature>